<organism evidence="2 3">
    <name type="scientific">Microcella humidisoli</name>
    <dbReference type="NCBI Taxonomy" id="2963406"/>
    <lineage>
        <taxon>Bacteria</taxon>
        <taxon>Bacillati</taxon>
        <taxon>Actinomycetota</taxon>
        <taxon>Actinomycetes</taxon>
        <taxon>Micrococcales</taxon>
        <taxon>Microbacteriaceae</taxon>
        <taxon>Microcella</taxon>
    </lineage>
</organism>
<dbReference type="RefSeq" id="WP_255158824.1">
    <property type="nucleotide sequence ID" value="NZ_CP101497.1"/>
</dbReference>
<keyword evidence="1" id="KW-0812">Transmembrane</keyword>
<reference evidence="2" key="1">
    <citation type="submission" date="2022-07" db="EMBL/GenBank/DDBJ databases">
        <title>Taxonomic analysis of Microcella humidisoli nov. sp., isolated from riverside soil.</title>
        <authorList>
            <person name="Molina K.M."/>
            <person name="Kim S.B."/>
        </authorList>
    </citation>
    <scope>NUCLEOTIDE SEQUENCE</scope>
    <source>
        <strain evidence="2">MMS21-STM10</strain>
    </source>
</reference>
<keyword evidence="1" id="KW-1133">Transmembrane helix</keyword>
<evidence type="ECO:0000313" key="2">
    <source>
        <dbReference type="EMBL" id="UTT61710.1"/>
    </source>
</evidence>
<dbReference type="Proteomes" id="UP001060039">
    <property type="component" value="Chromosome"/>
</dbReference>
<accession>A0ABY5FTT7</accession>
<keyword evidence="3" id="KW-1185">Reference proteome</keyword>
<evidence type="ECO:0000256" key="1">
    <source>
        <dbReference type="SAM" id="Phobius"/>
    </source>
</evidence>
<proteinExistence type="predicted"/>
<protein>
    <submittedName>
        <fullName evidence="2">Uncharacterized protein</fullName>
    </submittedName>
</protein>
<sequence>MTRAHVGVAALMSIIAGWFVFDGVSSLIGLPALYAQLGADPSAVPWVPLWVGVVLPIVFYAVAVVVARRQTVTRFTLVLIVALAATATVRLSLIALATGSILL</sequence>
<name>A0ABY5FTT7_9MICO</name>
<feature type="transmembrane region" description="Helical" evidence="1">
    <location>
        <begin position="46"/>
        <end position="66"/>
    </location>
</feature>
<feature type="transmembrane region" description="Helical" evidence="1">
    <location>
        <begin position="7"/>
        <end position="34"/>
    </location>
</feature>
<keyword evidence="1" id="KW-0472">Membrane</keyword>
<gene>
    <name evidence="2" type="ORF">NNL39_08445</name>
</gene>
<evidence type="ECO:0000313" key="3">
    <source>
        <dbReference type="Proteomes" id="UP001060039"/>
    </source>
</evidence>
<feature type="transmembrane region" description="Helical" evidence="1">
    <location>
        <begin position="78"/>
        <end position="102"/>
    </location>
</feature>
<dbReference type="EMBL" id="CP101497">
    <property type="protein sequence ID" value="UTT61710.1"/>
    <property type="molecule type" value="Genomic_DNA"/>
</dbReference>